<dbReference type="EMBL" id="AUZY01005091">
    <property type="protein sequence ID" value="EQD60047.1"/>
    <property type="molecule type" value="Genomic_DNA"/>
</dbReference>
<sequence length="170" mass="19200">MAKTDRDDVQKLEAKLVFPELADDSQLQSQRVLLEDMAESVGIPPETLESSMPLPPTLHSVRLWNNIAENEHWIEIMASLNFMDLVYSPSLAKAGAKLPYFAPSVLENEWIPDEVKTFLTHSVEYLAPIAEQSLALATKYAEELGQTEELQSVFLRSLEAFDRHLMARVT</sequence>
<evidence type="ECO:0000313" key="3">
    <source>
        <dbReference type="EMBL" id="EQD60047.1"/>
    </source>
</evidence>
<dbReference type="GO" id="GO:0016491">
    <property type="term" value="F:oxidoreductase activity"/>
    <property type="evidence" value="ECO:0007669"/>
    <property type="project" value="UniProtKB-KW"/>
</dbReference>
<keyword evidence="1" id="KW-0560">Oxidoreductase</keyword>
<name>T1ARS1_9ZZZZ</name>
<dbReference type="Gene3D" id="1.20.910.10">
    <property type="entry name" value="Heme oxygenase-like"/>
    <property type="match status" value="1"/>
</dbReference>
<dbReference type="Pfam" id="PF03070">
    <property type="entry name" value="TENA_THI-4"/>
    <property type="match status" value="1"/>
</dbReference>
<feature type="non-terminal residue" evidence="3">
    <location>
        <position position="170"/>
    </location>
</feature>
<accession>T1ARS1</accession>
<protein>
    <submittedName>
        <fullName evidence="3">TENA/THI-4 domain-containing protein</fullName>
    </submittedName>
</protein>
<comment type="caution">
    <text evidence="3">The sequence shown here is derived from an EMBL/GenBank/DDBJ whole genome shotgun (WGS) entry which is preliminary data.</text>
</comment>
<dbReference type="InterPro" id="IPR004305">
    <property type="entry name" value="Thiaminase-2/PQQC"/>
</dbReference>
<feature type="domain" description="Thiaminase-2/PQQC" evidence="2">
    <location>
        <begin position="33"/>
        <end position="165"/>
    </location>
</feature>
<organism evidence="3">
    <name type="scientific">mine drainage metagenome</name>
    <dbReference type="NCBI Taxonomy" id="410659"/>
    <lineage>
        <taxon>unclassified sequences</taxon>
        <taxon>metagenomes</taxon>
        <taxon>ecological metagenomes</taxon>
    </lineage>
</organism>
<dbReference type="PANTHER" id="PTHR40279:SF3">
    <property type="entry name" value="4-AMINOBENZOATE SYNTHASE"/>
    <property type="match status" value="1"/>
</dbReference>
<evidence type="ECO:0000256" key="1">
    <source>
        <dbReference type="ARBA" id="ARBA00023002"/>
    </source>
</evidence>
<proteinExistence type="predicted"/>
<dbReference type="InterPro" id="IPR039068">
    <property type="entry name" value="PqqC-like"/>
</dbReference>
<dbReference type="AlphaFoldDB" id="T1ARS1"/>
<reference evidence="3" key="2">
    <citation type="journal article" date="2014" name="ISME J.">
        <title>Microbial stratification in low pH oxic and suboxic macroscopic growths along an acid mine drainage.</title>
        <authorList>
            <person name="Mendez-Garcia C."/>
            <person name="Mesa V."/>
            <person name="Sprenger R.R."/>
            <person name="Richter M."/>
            <person name="Diez M.S."/>
            <person name="Solano J."/>
            <person name="Bargiela R."/>
            <person name="Golyshina O.V."/>
            <person name="Manteca A."/>
            <person name="Ramos J.L."/>
            <person name="Gallego J.R."/>
            <person name="Llorente I."/>
            <person name="Martins Dos Santos V.A."/>
            <person name="Jensen O.N."/>
            <person name="Pelaez A.I."/>
            <person name="Sanchez J."/>
            <person name="Ferrer M."/>
        </authorList>
    </citation>
    <scope>NUCLEOTIDE SEQUENCE</scope>
</reference>
<evidence type="ECO:0000259" key="2">
    <source>
        <dbReference type="Pfam" id="PF03070"/>
    </source>
</evidence>
<dbReference type="PANTHER" id="PTHR40279">
    <property type="entry name" value="PQQC-LIKE PROTEIN"/>
    <property type="match status" value="1"/>
</dbReference>
<gene>
    <name evidence="3" type="ORF">B1B_07922</name>
</gene>
<reference evidence="3" key="1">
    <citation type="submission" date="2013-08" db="EMBL/GenBank/DDBJ databases">
        <authorList>
            <person name="Mendez C."/>
            <person name="Richter M."/>
            <person name="Ferrer M."/>
            <person name="Sanchez J."/>
        </authorList>
    </citation>
    <scope>NUCLEOTIDE SEQUENCE</scope>
</reference>
<dbReference type="SUPFAM" id="SSF48613">
    <property type="entry name" value="Heme oxygenase-like"/>
    <property type="match status" value="1"/>
</dbReference>
<dbReference type="InterPro" id="IPR016084">
    <property type="entry name" value="Haem_Oase-like_multi-hlx"/>
</dbReference>